<dbReference type="PANTHER" id="PTHR46328">
    <property type="entry name" value="FAR-RED IMPAIRED RESPONSIVE (FAR1) FAMILY PROTEIN-RELATED"/>
    <property type="match status" value="1"/>
</dbReference>
<gene>
    <name evidence="3" type="ORF">L1049_007741</name>
</gene>
<comment type="caution">
    <text evidence="3">The sequence shown here is derived from an EMBL/GenBank/DDBJ whole genome shotgun (WGS) entry which is preliminary data.</text>
</comment>
<dbReference type="EMBL" id="JBBPBK010000002">
    <property type="protein sequence ID" value="KAK9289585.1"/>
    <property type="molecule type" value="Genomic_DNA"/>
</dbReference>
<feature type="domain" description="FAR1" evidence="2">
    <location>
        <begin position="91"/>
        <end position="182"/>
    </location>
</feature>
<evidence type="ECO:0000259" key="2">
    <source>
        <dbReference type="Pfam" id="PF03101"/>
    </source>
</evidence>
<reference evidence="3 4" key="1">
    <citation type="journal article" date="2024" name="Plant J.">
        <title>Genome sequences and population genomics reveal climatic adaptation and genomic divergence between two closely related sweetgum species.</title>
        <authorList>
            <person name="Xu W.Q."/>
            <person name="Ren C.Q."/>
            <person name="Zhang X.Y."/>
            <person name="Comes H.P."/>
            <person name="Liu X.H."/>
            <person name="Li Y.G."/>
            <person name="Kettle C.J."/>
            <person name="Jalonen R."/>
            <person name="Gaisberger H."/>
            <person name="Ma Y.Z."/>
            <person name="Qiu Y.X."/>
        </authorList>
    </citation>
    <scope>NUCLEOTIDE SEQUENCE [LARGE SCALE GENOMIC DNA]</scope>
    <source>
        <strain evidence="3">Hangzhou</strain>
    </source>
</reference>
<evidence type="ECO:0000313" key="3">
    <source>
        <dbReference type="EMBL" id="KAK9289585.1"/>
    </source>
</evidence>
<dbReference type="Proteomes" id="UP001415857">
    <property type="component" value="Unassembled WGS sequence"/>
</dbReference>
<dbReference type="Pfam" id="PF03101">
    <property type="entry name" value="FAR1"/>
    <property type="match status" value="1"/>
</dbReference>
<dbReference type="InterPro" id="IPR004330">
    <property type="entry name" value="FAR1_DNA_bnd_dom"/>
</dbReference>
<sequence length="194" mass="22243">MVEVWINLVAMEQCNRRAGKEPIIDLNVGNDGSNSDSDGGMNTAGKNNNEYNFRHNHNGQNLYPPLNKRLNEVTTDEVFSMTFNNIDKAKSFYNSYAKVVGFSVRKDDLSKDKDGIIVSRSWVCSKEGIRLQKHLQRPDRQCEAKSITRCGCLAVFRIAYKQKLNVWVVKKFNAEHNHELVPISEVQFLRSHRP</sequence>
<feature type="region of interest" description="Disordered" evidence="1">
    <location>
        <begin position="24"/>
        <end position="60"/>
    </location>
</feature>
<protein>
    <recommendedName>
        <fullName evidence="2">FAR1 domain-containing protein</fullName>
    </recommendedName>
</protein>
<organism evidence="3 4">
    <name type="scientific">Liquidambar formosana</name>
    <name type="common">Formosan gum</name>
    <dbReference type="NCBI Taxonomy" id="63359"/>
    <lineage>
        <taxon>Eukaryota</taxon>
        <taxon>Viridiplantae</taxon>
        <taxon>Streptophyta</taxon>
        <taxon>Embryophyta</taxon>
        <taxon>Tracheophyta</taxon>
        <taxon>Spermatophyta</taxon>
        <taxon>Magnoliopsida</taxon>
        <taxon>eudicotyledons</taxon>
        <taxon>Gunneridae</taxon>
        <taxon>Pentapetalae</taxon>
        <taxon>Saxifragales</taxon>
        <taxon>Altingiaceae</taxon>
        <taxon>Liquidambar</taxon>
    </lineage>
</organism>
<evidence type="ECO:0000256" key="1">
    <source>
        <dbReference type="SAM" id="MobiDB-lite"/>
    </source>
</evidence>
<accession>A0AAP0X8M9</accession>
<keyword evidence="4" id="KW-1185">Reference proteome</keyword>
<name>A0AAP0X8M9_LIQFO</name>
<evidence type="ECO:0000313" key="4">
    <source>
        <dbReference type="Proteomes" id="UP001415857"/>
    </source>
</evidence>
<feature type="compositionally biased region" description="Low complexity" evidence="1">
    <location>
        <begin position="27"/>
        <end position="40"/>
    </location>
</feature>
<dbReference type="AlphaFoldDB" id="A0AAP0X8M9"/>
<proteinExistence type="predicted"/>